<comment type="subunit">
    <text evidence="5">The complex is composed of two ATP-binding proteins (ModC), two transmembrane proteins (ModB) and a solute-binding protein (ModA).</text>
</comment>
<keyword evidence="2 6" id="KW-0500">Molybdenum</keyword>
<keyword evidence="9" id="KW-1185">Reference proteome</keyword>
<evidence type="ECO:0000256" key="4">
    <source>
        <dbReference type="ARBA" id="ARBA00022729"/>
    </source>
</evidence>
<dbReference type="RefSeq" id="WP_158945691.1">
    <property type="nucleotide sequence ID" value="NZ_CP046400.1"/>
</dbReference>
<gene>
    <name evidence="8" type="primary">modA</name>
    <name evidence="8" type="ORF">GM415_00425</name>
</gene>
<dbReference type="PANTHER" id="PTHR30632:SF0">
    <property type="entry name" value="SULFATE-BINDING PROTEIN"/>
    <property type="match status" value="1"/>
</dbReference>
<evidence type="ECO:0000256" key="2">
    <source>
        <dbReference type="ARBA" id="ARBA00022505"/>
    </source>
</evidence>
<dbReference type="Proteomes" id="UP000428328">
    <property type="component" value="Chromosome"/>
</dbReference>
<evidence type="ECO:0000256" key="3">
    <source>
        <dbReference type="ARBA" id="ARBA00022723"/>
    </source>
</evidence>
<sequence length="254" mass="26705">MKRAPLFAAVALTLALVIGFAGNALAQELIVSAAASLTDAFSDIEPAFEKAHPGVDVVMNFASSGALYRQIEQGAPADVYASANPKWMKKAVENGFVIKGDDQIFARNSLVLATPADNPAKVTTLADLTGGSVQSIGIGTPETVPAGQYAKGALTAKKLYGTLTPKMIFAESVRQVLDYLSRGEVDCGFVYGTDAVKAGKKVTIIEEIPLEKPVTYPIAALKEATDPALAKAFVAFIRSDEGIALLEARGFKKP</sequence>
<feature type="binding site" evidence="6">
    <location>
        <position position="173"/>
    </location>
    <ligand>
        <name>molybdate</name>
        <dbReference type="ChEBI" id="CHEBI:36264"/>
    </ligand>
</feature>
<evidence type="ECO:0000256" key="1">
    <source>
        <dbReference type="ARBA" id="ARBA00009175"/>
    </source>
</evidence>
<keyword evidence="4 7" id="KW-0732">Signal</keyword>
<evidence type="ECO:0000313" key="9">
    <source>
        <dbReference type="Proteomes" id="UP000428328"/>
    </source>
</evidence>
<dbReference type="NCBIfam" id="TIGR01256">
    <property type="entry name" value="modA"/>
    <property type="match status" value="1"/>
</dbReference>
<dbReference type="KEGG" id="psel:GM415_00425"/>
<accession>A0A6I6J788</accession>
<evidence type="ECO:0000256" key="6">
    <source>
        <dbReference type="PIRSR" id="PIRSR004846-1"/>
    </source>
</evidence>
<evidence type="ECO:0000256" key="5">
    <source>
        <dbReference type="ARBA" id="ARBA00062515"/>
    </source>
</evidence>
<dbReference type="FunFam" id="3.40.190.10:FF:000035">
    <property type="entry name" value="Molybdate ABC transporter substrate-binding protein"/>
    <property type="match status" value="1"/>
</dbReference>
<dbReference type="GO" id="GO:0046872">
    <property type="term" value="F:metal ion binding"/>
    <property type="evidence" value="ECO:0007669"/>
    <property type="project" value="UniProtKB-KW"/>
</dbReference>
<feature type="binding site" evidence="6">
    <location>
        <position position="64"/>
    </location>
    <ligand>
        <name>molybdate</name>
        <dbReference type="ChEBI" id="CHEBI:36264"/>
    </ligand>
</feature>
<evidence type="ECO:0000313" key="8">
    <source>
        <dbReference type="EMBL" id="QGY38666.1"/>
    </source>
</evidence>
<evidence type="ECO:0000256" key="7">
    <source>
        <dbReference type="SAM" id="SignalP"/>
    </source>
</evidence>
<feature type="binding site" evidence="6">
    <location>
        <position position="146"/>
    </location>
    <ligand>
        <name>molybdate</name>
        <dbReference type="ChEBI" id="CHEBI:36264"/>
    </ligand>
</feature>
<dbReference type="SUPFAM" id="SSF53850">
    <property type="entry name" value="Periplasmic binding protein-like II"/>
    <property type="match status" value="1"/>
</dbReference>
<dbReference type="Pfam" id="PF13531">
    <property type="entry name" value="SBP_bac_11"/>
    <property type="match status" value="1"/>
</dbReference>
<dbReference type="PIRSF" id="PIRSF004846">
    <property type="entry name" value="ModA"/>
    <property type="match status" value="1"/>
</dbReference>
<dbReference type="InterPro" id="IPR050682">
    <property type="entry name" value="ModA/WtpA"/>
</dbReference>
<dbReference type="GO" id="GO:0030973">
    <property type="term" value="F:molybdate ion binding"/>
    <property type="evidence" value="ECO:0007669"/>
    <property type="project" value="UniProtKB-ARBA"/>
</dbReference>
<dbReference type="PANTHER" id="PTHR30632">
    <property type="entry name" value="MOLYBDATE-BINDING PERIPLASMIC PROTEIN"/>
    <property type="match status" value="1"/>
</dbReference>
<dbReference type="InterPro" id="IPR005950">
    <property type="entry name" value="ModA"/>
</dbReference>
<feature type="chain" id="PRO_5026317788" evidence="7">
    <location>
        <begin position="27"/>
        <end position="254"/>
    </location>
</feature>
<keyword evidence="3 6" id="KW-0479">Metal-binding</keyword>
<organism evidence="8 9">
    <name type="scientific">Pseudodesulfovibrio cashew</name>
    <dbReference type="NCBI Taxonomy" id="2678688"/>
    <lineage>
        <taxon>Bacteria</taxon>
        <taxon>Pseudomonadati</taxon>
        <taxon>Thermodesulfobacteriota</taxon>
        <taxon>Desulfovibrionia</taxon>
        <taxon>Desulfovibrionales</taxon>
        <taxon>Desulfovibrionaceae</taxon>
    </lineage>
</organism>
<dbReference type="GO" id="GO:1901359">
    <property type="term" value="F:tungstate binding"/>
    <property type="evidence" value="ECO:0007669"/>
    <property type="project" value="UniProtKB-ARBA"/>
</dbReference>
<feature type="binding site" evidence="6">
    <location>
        <position position="191"/>
    </location>
    <ligand>
        <name>molybdate</name>
        <dbReference type="ChEBI" id="CHEBI:36264"/>
    </ligand>
</feature>
<dbReference type="Gene3D" id="3.40.190.10">
    <property type="entry name" value="Periplasmic binding protein-like II"/>
    <property type="match status" value="2"/>
</dbReference>
<protein>
    <submittedName>
        <fullName evidence="8">Molybdate ABC transporter substrate-binding protein</fullName>
    </submittedName>
</protein>
<name>A0A6I6J788_9BACT</name>
<dbReference type="EMBL" id="CP046400">
    <property type="protein sequence ID" value="QGY38666.1"/>
    <property type="molecule type" value="Genomic_DNA"/>
</dbReference>
<proteinExistence type="inferred from homology"/>
<dbReference type="GO" id="GO:0015689">
    <property type="term" value="P:molybdate ion transport"/>
    <property type="evidence" value="ECO:0007669"/>
    <property type="project" value="InterPro"/>
</dbReference>
<feature type="signal peptide" evidence="7">
    <location>
        <begin position="1"/>
        <end position="26"/>
    </location>
</feature>
<comment type="similarity">
    <text evidence="1">Belongs to the bacterial solute-binding protein ModA family.</text>
</comment>
<feature type="binding site" evidence="6">
    <location>
        <position position="36"/>
    </location>
    <ligand>
        <name>molybdate</name>
        <dbReference type="ChEBI" id="CHEBI:36264"/>
    </ligand>
</feature>
<reference evidence="8 9" key="1">
    <citation type="submission" date="2019-11" db="EMBL/GenBank/DDBJ databases">
        <authorList>
            <person name="Zheng R.K."/>
            <person name="Sun C.M."/>
        </authorList>
    </citation>
    <scope>NUCLEOTIDE SEQUENCE [LARGE SCALE GENOMIC DNA]</scope>
    <source>
        <strain evidence="8 9">SRB007</strain>
    </source>
</reference>
<dbReference type="AlphaFoldDB" id="A0A6I6J788"/>